<dbReference type="OrthoDB" id="6307498at2"/>
<dbReference type="EMBL" id="PNCL01000018">
    <property type="protein sequence ID" value="TMP61129.1"/>
    <property type="molecule type" value="Genomic_DNA"/>
</dbReference>
<sequence>MKVLLIPALVFMAQATAEEILIAEPVQLSNHTFLSNGQSFAKVEGADLSPALYVGDQVAELNSHETYTLTGEIVAKLPTYVVAQKIADSLGLSLIYTREQRAIFKIDDQTMDLSLVLAQVQNLDSVISAQLGMKPDAIEAE</sequence>
<dbReference type="Pfam" id="PF18492">
    <property type="entry name" value="ORF_2_N"/>
    <property type="match status" value="1"/>
</dbReference>
<accession>A0A5S3XSK5</accession>
<evidence type="ECO:0000313" key="3">
    <source>
        <dbReference type="EMBL" id="TMP44757.1"/>
    </source>
</evidence>
<feature type="signal peptide" evidence="1">
    <location>
        <begin position="1"/>
        <end position="17"/>
    </location>
</feature>
<reference evidence="5 6" key="1">
    <citation type="submission" date="2017-12" db="EMBL/GenBank/DDBJ databases">
        <authorList>
            <person name="Paulsen S."/>
            <person name="Gram L.K."/>
        </authorList>
    </citation>
    <scope>NUCLEOTIDE SEQUENCE [LARGE SCALE GENOMIC DNA]</scope>
    <source>
        <strain evidence="4 6">S2231</strain>
        <strain evidence="3 5">S2233</strain>
    </source>
</reference>
<keyword evidence="5" id="KW-1185">Reference proteome</keyword>
<dbReference type="EMBL" id="PNCK01000019">
    <property type="protein sequence ID" value="TMP44757.1"/>
    <property type="molecule type" value="Genomic_DNA"/>
</dbReference>
<dbReference type="RefSeq" id="WP_138595740.1">
    <property type="nucleotide sequence ID" value="NZ_PNCK01000019.1"/>
</dbReference>
<proteinExistence type="predicted"/>
<evidence type="ECO:0000313" key="5">
    <source>
        <dbReference type="Proteomes" id="UP000305730"/>
    </source>
</evidence>
<evidence type="ECO:0000259" key="2">
    <source>
        <dbReference type="Pfam" id="PF18492"/>
    </source>
</evidence>
<evidence type="ECO:0000256" key="1">
    <source>
        <dbReference type="SAM" id="SignalP"/>
    </source>
</evidence>
<feature type="chain" id="PRO_5024419328" description="ASP external chaperone domain-containing protein" evidence="1">
    <location>
        <begin position="18"/>
        <end position="141"/>
    </location>
</feature>
<reference evidence="4" key="3">
    <citation type="submission" date="2019-09" db="EMBL/GenBank/DDBJ databases">
        <title>Co-occurence of chitin degradation, pigmentation and bioactivity in marine Pseudoalteromonas.</title>
        <authorList>
            <person name="Sonnenschein E.C."/>
            <person name="Bech P.K."/>
        </authorList>
    </citation>
    <scope>NUCLEOTIDE SEQUENCE</scope>
    <source>
        <strain evidence="4">S2231</strain>
        <strain evidence="3 5">S2233</strain>
    </source>
</reference>
<organism evidence="4 6">
    <name type="scientific">Pseudoalteromonas citrea</name>
    <dbReference type="NCBI Taxonomy" id="43655"/>
    <lineage>
        <taxon>Bacteria</taxon>
        <taxon>Pseudomonadati</taxon>
        <taxon>Pseudomonadota</taxon>
        <taxon>Gammaproteobacteria</taxon>
        <taxon>Alteromonadales</taxon>
        <taxon>Pseudoalteromonadaceae</taxon>
        <taxon>Pseudoalteromonas</taxon>
    </lineage>
</organism>
<keyword evidence="1" id="KW-0732">Signal</keyword>
<name>A0A5S3XSK5_9GAMM</name>
<dbReference type="Proteomes" id="UP000305730">
    <property type="component" value="Unassembled WGS sequence"/>
</dbReference>
<reference evidence="6" key="2">
    <citation type="submission" date="2019-06" db="EMBL/GenBank/DDBJ databases">
        <title>Co-occurence of chitin degradation, pigmentation and bioactivity in marine Pseudoalteromonas.</title>
        <authorList>
            <person name="Sonnenschein E.C."/>
            <person name="Bech P.K."/>
        </authorList>
    </citation>
    <scope>NUCLEOTIDE SEQUENCE [LARGE SCALE GENOMIC DNA]</scope>
    <source>
        <strain evidence="6">S2231</strain>
    </source>
</reference>
<evidence type="ECO:0000313" key="4">
    <source>
        <dbReference type="EMBL" id="TMP61129.1"/>
    </source>
</evidence>
<dbReference type="InterPro" id="IPR040536">
    <property type="entry name" value="ASPCH"/>
</dbReference>
<evidence type="ECO:0000313" key="6">
    <source>
        <dbReference type="Proteomes" id="UP000307706"/>
    </source>
</evidence>
<gene>
    <name evidence="4" type="ORF">CWB96_05115</name>
    <name evidence="3" type="ORF">CWB97_05980</name>
</gene>
<feature type="domain" description="ASP external chaperone" evidence="2">
    <location>
        <begin position="23"/>
        <end position="132"/>
    </location>
</feature>
<dbReference type="AlphaFoldDB" id="A0A5S3XSK5"/>
<dbReference type="Proteomes" id="UP000307706">
    <property type="component" value="Unassembled WGS sequence"/>
</dbReference>
<protein>
    <recommendedName>
        <fullName evidence="2">ASP external chaperone domain-containing protein</fullName>
    </recommendedName>
</protein>
<comment type="caution">
    <text evidence="4">The sequence shown here is derived from an EMBL/GenBank/DDBJ whole genome shotgun (WGS) entry which is preliminary data.</text>
</comment>